<keyword evidence="3" id="KW-1185">Reference proteome</keyword>
<gene>
    <name evidence="2" type="ORF">M5G27_19710</name>
</gene>
<evidence type="ECO:0000313" key="2">
    <source>
        <dbReference type="EMBL" id="MDD1009708.1"/>
    </source>
</evidence>
<reference evidence="2 3" key="1">
    <citation type="submission" date="2022-05" db="EMBL/GenBank/DDBJ databases">
        <title>Novel Pseudomonas spp. Isolated from a Rainbow Trout Aquaculture Facility.</title>
        <authorList>
            <person name="Testerman T."/>
            <person name="Graf J."/>
        </authorList>
    </citation>
    <scope>NUCLEOTIDE SEQUENCE [LARGE SCALE GENOMIC DNA]</scope>
    <source>
        <strain evidence="2 3">ID1042</strain>
    </source>
</reference>
<evidence type="ECO:0000256" key="1">
    <source>
        <dbReference type="SAM" id="MobiDB-lite"/>
    </source>
</evidence>
<proteinExistence type="predicted"/>
<sequence length="94" mass="9996">MPLPTEGVNLIDRGQPLPAWMGYERFAIGPKAKPREVEASVAPAPEAPRYAPSVDAAPEPVMPLDTPAAQKQAPVLKPRTAATGESGKVQVLDW</sequence>
<dbReference type="RefSeq" id="WP_273877620.1">
    <property type="nucleotide sequence ID" value="NZ_JAMDHA010000023.1"/>
</dbReference>
<dbReference type="EMBL" id="JAMDHA010000023">
    <property type="protein sequence ID" value="MDD1009708.1"/>
    <property type="molecule type" value="Genomic_DNA"/>
</dbReference>
<accession>A0A9X4HE13</accession>
<dbReference type="Proteomes" id="UP001148185">
    <property type="component" value="Unassembled WGS sequence"/>
</dbReference>
<comment type="caution">
    <text evidence="2">The sequence shown here is derived from an EMBL/GenBank/DDBJ whole genome shotgun (WGS) entry which is preliminary data.</text>
</comment>
<protein>
    <submittedName>
        <fullName evidence="2">Uncharacterized protein</fullName>
    </submittedName>
</protein>
<feature type="region of interest" description="Disordered" evidence="1">
    <location>
        <begin position="34"/>
        <end position="94"/>
    </location>
</feature>
<organism evidence="2 3">
    <name type="scientific">Pseudomonas shahriarae</name>
    <dbReference type="NCBI Taxonomy" id="2745512"/>
    <lineage>
        <taxon>Bacteria</taxon>
        <taxon>Pseudomonadati</taxon>
        <taxon>Pseudomonadota</taxon>
        <taxon>Gammaproteobacteria</taxon>
        <taxon>Pseudomonadales</taxon>
        <taxon>Pseudomonadaceae</taxon>
        <taxon>Pseudomonas</taxon>
    </lineage>
</organism>
<feature type="compositionally biased region" description="Low complexity" evidence="1">
    <location>
        <begin position="39"/>
        <end position="49"/>
    </location>
</feature>
<evidence type="ECO:0000313" key="3">
    <source>
        <dbReference type="Proteomes" id="UP001148185"/>
    </source>
</evidence>
<dbReference type="AlphaFoldDB" id="A0A9X4HE13"/>
<name>A0A9X4HE13_9PSED</name>